<accession>A0ACC0V667</accession>
<evidence type="ECO:0000313" key="2">
    <source>
        <dbReference type="Proteomes" id="UP001163324"/>
    </source>
</evidence>
<comment type="caution">
    <text evidence="1">The sequence shown here is derived from an EMBL/GenBank/DDBJ whole genome shotgun (WGS) entry which is preliminary data.</text>
</comment>
<keyword evidence="2" id="KW-1185">Reference proteome</keyword>
<sequence>MADFSDAHRGRIIKHMNNEHRASLTAYLRHYAGLPEPAASRSPELVDLAPDRMVIRTSDGADHAVALDPPLASVSEFRARLVEMDAVARAGLGEKVTIKGRYEFPTGFPAVVFALVSFYFASYAALPRIVPGTAAWDLLAAYFPGGAGTFCWLVDTIFWPVVGIHSVEAVLFDRTRLSRYGIPRFGGLWWKWMLNVFIEGAPAFGRFEAMAQREIKSH</sequence>
<protein>
    <submittedName>
        <fullName evidence="1">Uncharacterized protein</fullName>
    </submittedName>
</protein>
<organism evidence="1 2">
    <name type="scientific">Trichothecium roseum</name>
    <dbReference type="NCBI Taxonomy" id="47278"/>
    <lineage>
        <taxon>Eukaryota</taxon>
        <taxon>Fungi</taxon>
        <taxon>Dikarya</taxon>
        <taxon>Ascomycota</taxon>
        <taxon>Pezizomycotina</taxon>
        <taxon>Sordariomycetes</taxon>
        <taxon>Hypocreomycetidae</taxon>
        <taxon>Hypocreales</taxon>
        <taxon>Hypocreales incertae sedis</taxon>
        <taxon>Trichothecium</taxon>
    </lineage>
</organism>
<name>A0ACC0V667_9HYPO</name>
<evidence type="ECO:0000313" key="1">
    <source>
        <dbReference type="EMBL" id="KAI9901708.1"/>
    </source>
</evidence>
<reference evidence="1" key="1">
    <citation type="submission" date="2022-10" db="EMBL/GenBank/DDBJ databases">
        <title>Complete Genome of Trichothecium roseum strain YXFP-22015, a Plant Pathogen Isolated from Citrus.</title>
        <authorList>
            <person name="Wang Y."/>
            <person name="Zhu L."/>
        </authorList>
    </citation>
    <scope>NUCLEOTIDE SEQUENCE</scope>
    <source>
        <strain evidence="1">YXFP-22015</strain>
    </source>
</reference>
<proteinExistence type="predicted"/>
<dbReference type="EMBL" id="CM047942">
    <property type="protein sequence ID" value="KAI9901708.1"/>
    <property type="molecule type" value="Genomic_DNA"/>
</dbReference>
<dbReference type="Proteomes" id="UP001163324">
    <property type="component" value="Chromosome 3"/>
</dbReference>
<gene>
    <name evidence="1" type="ORF">N3K66_003525</name>
</gene>